<sequence length="338" mass="37221">MATVVIDSGSLYTKAGFAGESDPEVTIPLNAGDIPSPVEDGVITNWENMEKLWRELFRDALKVDPTNQNVLLTDPMHNTDANREKLARMMFENFKVPALYIARQPILVLYSNGITSGMVVDFGLDGTSIVPVIDSKLLPETSFRLPLGGSHITKYLAKLLNTRGYSFETPAELAICEDIKQKLCYVALDVEEQMKKKVELLESTYMLPDGKSITIGNELFRAPEALFKPSSIGINCDGIPQAIFASIMKWDTSYQKNLFSNIILTGGTALGNAGIADRIKKEISALAPAGTNVRVKVSAYLKNDKWNGGSLLAAHPDIQHKWITKQQFEKTGLSTLHN</sequence>
<dbReference type="PRINTS" id="PR00190">
    <property type="entry name" value="ACTIN"/>
</dbReference>
<evidence type="ECO:0000313" key="3">
    <source>
        <dbReference type="EMBL" id="CAH1793052.1"/>
    </source>
</evidence>
<keyword evidence="4" id="KW-1185">Reference proteome</keyword>
<dbReference type="Gene3D" id="3.90.640.10">
    <property type="entry name" value="Actin, Chain A, domain 4"/>
    <property type="match status" value="1"/>
</dbReference>
<accession>A0A8J1UIN9</accession>
<dbReference type="InterPro" id="IPR043129">
    <property type="entry name" value="ATPase_NBD"/>
</dbReference>
<name>A0A8J1UIN9_OWEFU</name>
<evidence type="ECO:0000313" key="4">
    <source>
        <dbReference type="Proteomes" id="UP000749559"/>
    </source>
</evidence>
<reference evidence="3" key="1">
    <citation type="submission" date="2022-03" db="EMBL/GenBank/DDBJ databases">
        <authorList>
            <person name="Martin C."/>
        </authorList>
    </citation>
    <scope>NUCLEOTIDE SEQUENCE</scope>
</reference>
<organism evidence="3 4">
    <name type="scientific">Owenia fusiformis</name>
    <name type="common">Polychaete worm</name>
    <dbReference type="NCBI Taxonomy" id="6347"/>
    <lineage>
        <taxon>Eukaryota</taxon>
        <taxon>Metazoa</taxon>
        <taxon>Spiralia</taxon>
        <taxon>Lophotrochozoa</taxon>
        <taxon>Annelida</taxon>
        <taxon>Polychaeta</taxon>
        <taxon>Sedentaria</taxon>
        <taxon>Canalipalpata</taxon>
        <taxon>Sabellida</taxon>
        <taxon>Oweniida</taxon>
        <taxon>Oweniidae</taxon>
        <taxon>Owenia</taxon>
    </lineage>
</organism>
<comment type="similarity">
    <text evidence="2">Belongs to the actin family.</text>
</comment>
<gene>
    <name evidence="3" type="ORF">OFUS_LOCUS17952</name>
</gene>
<dbReference type="SUPFAM" id="SSF53067">
    <property type="entry name" value="Actin-like ATPase domain"/>
    <property type="match status" value="2"/>
</dbReference>
<dbReference type="PANTHER" id="PTHR11937">
    <property type="entry name" value="ACTIN"/>
    <property type="match status" value="1"/>
</dbReference>
<dbReference type="InterPro" id="IPR004000">
    <property type="entry name" value="Actin"/>
</dbReference>
<dbReference type="AlphaFoldDB" id="A0A8J1UIN9"/>
<dbReference type="Pfam" id="PF00022">
    <property type="entry name" value="Actin"/>
    <property type="match status" value="1"/>
</dbReference>
<proteinExistence type="inferred from homology"/>
<dbReference type="SMART" id="SM00268">
    <property type="entry name" value="ACTIN"/>
    <property type="match status" value="1"/>
</dbReference>
<evidence type="ECO:0000256" key="2">
    <source>
        <dbReference type="RuleBase" id="RU000487"/>
    </source>
</evidence>
<comment type="caution">
    <text evidence="3">The sequence shown here is derived from an EMBL/GenBank/DDBJ whole genome shotgun (WGS) entry which is preliminary data.</text>
</comment>
<dbReference type="Proteomes" id="UP000749559">
    <property type="component" value="Unassembled WGS sequence"/>
</dbReference>
<dbReference type="Gene3D" id="3.30.420.40">
    <property type="match status" value="3"/>
</dbReference>
<dbReference type="EMBL" id="CAIIXF020000008">
    <property type="protein sequence ID" value="CAH1793052.1"/>
    <property type="molecule type" value="Genomic_DNA"/>
</dbReference>
<dbReference type="FunFam" id="3.90.640.10:FF:000007">
    <property type="entry name" value="Actin like 7B"/>
    <property type="match status" value="1"/>
</dbReference>
<protein>
    <submittedName>
        <fullName evidence="3">Uncharacterized protein</fullName>
    </submittedName>
</protein>
<evidence type="ECO:0000256" key="1">
    <source>
        <dbReference type="ARBA" id="ARBA00003520"/>
    </source>
</evidence>
<comment type="function">
    <text evidence="1">Actins are highly conserved proteins that are involved in various types of cell motility and are ubiquitously expressed in all eukaryotic cells.</text>
</comment>